<evidence type="ECO:0000313" key="2">
    <source>
        <dbReference type="EMBL" id="KAK8759084.1"/>
    </source>
</evidence>
<sequence>MTLKIPQATAILLISSPANSCTSSGTETASSGPLWSHFLSGVNYSASNAHTCFAWFSYFSHRELKPQAQARQQGQRVQARELKPQAQARQQGQRAQARELKPQAQAREQEQRVQGR</sequence>
<dbReference type="EMBL" id="JARKHS020033419">
    <property type="protein sequence ID" value="KAK8759084.1"/>
    <property type="molecule type" value="Genomic_DNA"/>
</dbReference>
<organism evidence="2 3">
    <name type="scientific">Amblyomma americanum</name>
    <name type="common">Lone star tick</name>
    <dbReference type="NCBI Taxonomy" id="6943"/>
    <lineage>
        <taxon>Eukaryota</taxon>
        <taxon>Metazoa</taxon>
        <taxon>Ecdysozoa</taxon>
        <taxon>Arthropoda</taxon>
        <taxon>Chelicerata</taxon>
        <taxon>Arachnida</taxon>
        <taxon>Acari</taxon>
        <taxon>Parasitiformes</taxon>
        <taxon>Ixodida</taxon>
        <taxon>Ixodoidea</taxon>
        <taxon>Ixodidae</taxon>
        <taxon>Amblyomminae</taxon>
        <taxon>Amblyomma</taxon>
    </lineage>
</organism>
<accession>A0AAQ4D9E4</accession>
<feature type="compositionally biased region" description="Low complexity" evidence="1">
    <location>
        <begin position="67"/>
        <end position="77"/>
    </location>
</feature>
<reference evidence="2 3" key="1">
    <citation type="journal article" date="2023" name="Arcadia Sci">
        <title>De novo assembly of a long-read Amblyomma americanum tick genome.</title>
        <authorList>
            <person name="Chou S."/>
            <person name="Poskanzer K.E."/>
            <person name="Rollins M."/>
            <person name="Thuy-Boun P.S."/>
        </authorList>
    </citation>
    <scope>NUCLEOTIDE SEQUENCE [LARGE SCALE GENOMIC DNA]</scope>
    <source>
        <strain evidence="2">F_SG_1</strain>
        <tissue evidence="2">Salivary glands</tissue>
    </source>
</reference>
<keyword evidence="3" id="KW-1185">Reference proteome</keyword>
<feature type="compositionally biased region" description="Basic and acidic residues" evidence="1">
    <location>
        <begin position="96"/>
        <end position="116"/>
    </location>
</feature>
<evidence type="ECO:0000313" key="3">
    <source>
        <dbReference type="Proteomes" id="UP001321473"/>
    </source>
</evidence>
<proteinExistence type="predicted"/>
<dbReference type="AlphaFoldDB" id="A0AAQ4D9E4"/>
<comment type="caution">
    <text evidence="2">The sequence shown here is derived from an EMBL/GenBank/DDBJ whole genome shotgun (WGS) entry which is preliminary data.</text>
</comment>
<evidence type="ECO:0000256" key="1">
    <source>
        <dbReference type="SAM" id="MobiDB-lite"/>
    </source>
</evidence>
<protein>
    <submittedName>
        <fullName evidence="2">Uncharacterized protein</fullName>
    </submittedName>
</protein>
<dbReference type="Proteomes" id="UP001321473">
    <property type="component" value="Unassembled WGS sequence"/>
</dbReference>
<gene>
    <name evidence="2" type="ORF">V5799_003284</name>
</gene>
<feature type="compositionally biased region" description="Low complexity" evidence="1">
    <location>
        <begin position="85"/>
        <end position="95"/>
    </location>
</feature>
<feature type="region of interest" description="Disordered" evidence="1">
    <location>
        <begin position="67"/>
        <end position="116"/>
    </location>
</feature>
<name>A0AAQ4D9E4_AMBAM</name>